<gene>
    <name evidence="1" type="ORF">H9661_17905</name>
</gene>
<protein>
    <submittedName>
        <fullName evidence="1">Uncharacterized protein</fullName>
    </submittedName>
</protein>
<accession>A0ABR8PYJ3</accession>
<keyword evidence="2" id="KW-1185">Reference proteome</keyword>
<evidence type="ECO:0000313" key="2">
    <source>
        <dbReference type="Proteomes" id="UP000627781"/>
    </source>
</evidence>
<comment type="caution">
    <text evidence="1">The sequence shown here is derived from an EMBL/GenBank/DDBJ whole genome shotgun (WGS) entry which is preliminary data.</text>
</comment>
<organism evidence="1 2">
    <name type="scientific">Clostridium cibarium</name>
    <dbReference type="NCBI Taxonomy" id="2762247"/>
    <lineage>
        <taxon>Bacteria</taxon>
        <taxon>Bacillati</taxon>
        <taxon>Bacillota</taxon>
        <taxon>Clostridia</taxon>
        <taxon>Eubacteriales</taxon>
        <taxon>Clostridiaceae</taxon>
        <taxon>Clostridium</taxon>
    </lineage>
</organism>
<dbReference type="Proteomes" id="UP000627781">
    <property type="component" value="Unassembled WGS sequence"/>
</dbReference>
<name>A0ABR8PYJ3_9CLOT</name>
<proteinExistence type="predicted"/>
<reference evidence="1 2" key="1">
    <citation type="submission" date="2020-08" db="EMBL/GenBank/DDBJ databases">
        <title>A Genomic Blueprint of the Chicken Gut Microbiome.</title>
        <authorList>
            <person name="Gilroy R."/>
            <person name="Ravi A."/>
            <person name="Getino M."/>
            <person name="Pursley I."/>
            <person name="Horton D.L."/>
            <person name="Alikhan N.-F."/>
            <person name="Baker D."/>
            <person name="Gharbi K."/>
            <person name="Hall N."/>
            <person name="Watson M."/>
            <person name="Adriaenssens E.M."/>
            <person name="Foster-Nyarko E."/>
            <person name="Jarju S."/>
            <person name="Secka A."/>
            <person name="Antonio M."/>
            <person name="Oren A."/>
            <person name="Chaudhuri R."/>
            <person name="La Ragione R.M."/>
            <person name="Hildebrand F."/>
            <person name="Pallen M.J."/>
        </authorList>
    </citation>
    <scope>NUCLEOTIDE SEQUENCE [LARGE SCALE GENOMIC DNA]</scope>
    <source>
        <strain evidence="1 2">Sa3CVN1</strain>
    </source>
</reference>
<evidence type="ECO:0000313" key="1">
    <source>
        <dbReference type="EMBL" id="MBD7913230.1"/>
    </source>
</evidence>
<dbReference type="RefSeq" id="WP_143315207.1">
    <property type="nucleotide sequence ID" value="NZ_JACSRA010000039.1"/>
</dbReference>
<sequence>MSNDVYSIISMEIEKIINDFNKEYSDNRTELYATARSNGTGKWKITLNGSKTYYLDKDEILSEISNIGELGTVIRKQLYRKIKS</sequence>
<dbReference type="EMBL" id="JACSRA010000039">
    <property type="protein sequence ID" value="MBD7913230.1"/>
    <property type="molecule type" value="Genomic_DNA"/>
</dbReference>